<dbReference type="InterPro" id="IPR012674">
    <property type="entry name" value="Calycin"/>
</dbReference>
<dbReference type="Gene3D" id="2.40.128.20">
    <property type="match status" value="1"/>
</dbReference>
<evidence type="ECO:0000313" key="2">
    <source>
        <dbReference type="EMBL" id="KAK9776818.1"/>
    </source>
</evidence>
<dbReference type="Proteomes" id="UP001465668">
    <property type="component" value="Unassembled WGS sequence"/>
</dbReference>
<dbReference type="PROSITE" id="PS00213">
    <property type="entry name" value="LIPOCALIN"/>
    <property type="match status" value="1"/>
</dbReference>
<dbReference type="PANTHER" id="PTHR10612:SF34">
    <property type="entry name" value="APOLIPOPROTEIN D"/>
    <property type="match status" value="1"/>
</dbReference>
<keyword evidence="3" id="KW-1185">Reference proteome</keyword>
<proteinExistence type="predicted"/>
<evidence type="ECO:0000259" key="1">
    <source>
        <dbReference type="Pfam" id="PF08212"/>
    </source>
</evidence>
<dbReference type="InterPro" id="IPR022272">
    <property type="entry name" value="Lipocalin_CS"/>
</dbReference>
<protein>
    <submittedName>
        <fullName evidence="2">Lipocalin-like domain-containing protein</fullName>
    </submittedName>
</protein>
<dbReference type="CDD" id="cd19438">
    <property type="entry name" value="lipocalin_Blc-like"/>
    <property type="match status" value="1"/>
</dbReference>
<dbReference type="EMBL" id="JARVKM010000025">
    <property type="protein sequence ID" value="KAK9776818.1"/>
    <property type="molecule type" value="Genomic_DNA"/>
</dbReference>
<accession>A0ABR2XSQ2</accession>
<name>A0ABR2XSQ2_9PEZI</name>
<sequence>MRMDSASSANLADVPGRFALAQRDNNKSADGSAASDMIIGGPITAYNNKTAPVNMRAQIFSMPVLAALAAGSPTRSISRATNTTADGINQAIYDGSCFYPVPDPSFPDDLSEYLGRWYQVAGTPFLFTAGCQCTTADYGLNDDGTVSVLNSCQIFGIIPNKINGSASIVDSKYGSKGVFQVSFPIIPGGGVTCPGPNYIVQKYNPNWAIVQSPSWGELFILSRVQNPSEADLDAWIAEAVALGTDASLIEKVTQSNCTAS</sequence>
<dbReference type="InterPro" id="IPR000566">
    <property type="entry name" value="Lipocln_cytosolic_FA-bd_dom"/>
</dbReference>
<gene>
    <name evidence="2" type="ORF">SCAR479_06556</name>
</gene>
<dbReference type="SUPFAM" id="SSF50814">
    <property type="entry name" value="Lipocalins"/>
    <property type="match status" value="1"/>
</dbReference>
<dbReference type="InterPro" id="IPR047202">
    <property type="entry name" value="Lipocalin_Blc-like_dom"/>
</dbReference>
<feature type="domain" description="Lipocalin/cytosolic fatty-acid binding" evidence="1">
    <location>
        <begin position="109"/>
        <end position="253"/>
    </location>
</feature>
<reference evidence="2 3" key="1">
    <citation type="submission" date="2024-02" db="EMBL/GenBank/DDBJ databases">
        <title>First draft genome assembly of two strains of Seiridium cardinale.</title>
        <authorList>
            <person name="Emiliani G."/>
            <person name="Scali E."/>
        </authorList>
    </citation>
    <scope>NUCLEOTIDE SEQUENCE [LARGE SCALE GENOMIC DNA]</scope>
    <source>
        <strain evidence="2 3">BM-138-000479</strain>
    </source>
</reference>
<dbReference type="PANTHER" id="PTHR10612">
    <property type="entry name" value="APOLIPOPROTEIN D"/>
    <property type="match status" value="1"/>
</dbReference>
<dbReference type="Pfam" id="PF08212">
    <property type="entry name" value="Lipocalin_2"/>
    <property type="match status" value="1"/>
</dbReference>
<organism evidence="2 3">
    <name type="scientific">Seiridium cardinale</name>
    <dbReference type="NCBI Taxonomy" id="138064"/>
    <lineage>
        <taxon>Eukaryota</taxon>
        <taxon>Fungi</taxon>
        <taxon>Dikarya</taxon>
        <taxon>Ascomycota</taxon>
        <taxon>Pezizomycotina</taxon>
        <taxon>Sordariomycetes</taxon>
        <taxon>Xylariomycetidae</taxon>
        <taxon>Amphisphaeriales</taxon>
        <taxon>Sporocadaceae</taxon>
        <taxon>Seiridium</taxon>
    </lineage>
</organism>
<evidence type="ECO:0000313" key="3">
    <source>
        <dbReference type="Proteomes" id="UP001465668"/>
    </source>
</evidence>
<comment type="caution">
    <text evidence="2">The sequence shown here is derived from an EMBL/GenBank/DDBJ whole genome shotgun (WGS) entry which is preliminary data.</text>
</comment>